<dbReference type="Pfam" id="PF02585">
    <property type="entry name" value="PIG-L"/>
    <property type="match status" value="1"/>
</dbReference>
<comment type="caution">
    <text evidence="1">The sequence shown here is derived from an EMBL/GenBank/DDBJ whole genome shotgun (WGS) entry which is preliminary data.</text>
</comment>
<dbReference type="EMBL" id="JACADJ010000021">
    <property type="protein sequence ID" value="NWH04942.1"/>
    <property type="molecule type" value="Genomic_DNA"/>
</dbReference>
<dbReference type="Gene3D" id="3.40.50.10320">
    <property type="entry name" value="LmbE-like"/>
    <property type="match status" value="1"/>
</dbReference>
<evidence type="ECO:0000313" key="1">
    <source>
        <dbReference type="EMBL" id="NWH04942.1"/>
    </source>
</evidence>
<dbReference type="Proteomes" id="UP000553343">
    <property type="component" value="Unassembled WGS sequence"/>
</dbReference>
<keyword evidence="2" id="KW-1185">Reference proteome</keyword>
<dbReference type="PANTHER" id="PTHR12993:SF30">
    <property type="entry name" value="N-ACETYL-ALPHA-D-GLUCOSAMINYL L-MALATE DEACETYLASE 1"/>
    <property type="match status" value="1"/>
</dbReference>
<accession>A0A850T6F9</accession>
<dbReference type="InterPro" id="IPR003737">
    <property type="entry name" value="GlcNAc_PI_deacetylase-related"/>
</dbReference>
<evidence type="ECO:0000313" key="2">
    <source>
        <dbReference type="Proteomes" id="UP000553343"/>
    </source>
</evidence>
<proteinExistence type="predicted"/>
<name>A0A850T6F9_9BACT</name>
<dbReference type="InterPro" id="IPR024078">
    <property type="entry name" value="LmbE-like_dom_sf"/>
</dbReference>
<gene>
    <name evidence="1" type="ORF">HXW94_08100</name>
</gene>
<organism evidence="1 2">
    <name type="scientific">Desulfobacter latus</name>
    <dbReference type="NCBI Taxonomy" id="2292"/>
    <lineage>
        <taxon>Bacteria</taxon>
        <taxon>Pseudomonadati</taxon>
        <taxon>Thermodesulfobacteriota</taxon>
        <taxon>Desulfobacteria</taxon>
        <taxon>Desulfobacterales</taxon>
        <taxon>Desulfobacteraceae</taxon>
        <taxon>Desulfobacter</taxon>
    </lineage>
</organism>
<protein>
    <submittedName>
        <fullName evidence="1">PIG-L family deacetylase</fullName>
    </submittedName>
</protein>
<dbReference type="AlphaFoldDB" id="A0A850T6F9"/>
<dbReference type="GO" id="GO:0016811">
    <property type="term" value="F:hydrolase activity, acting on carbon-nitrogen (but not peptide) bonds, in linear amides"/>
    <property type="evidence" value="ECO:0007669"/>
    <property type="project" value="TreeGrafter"/>
</dbReference>
<dbReference type="RefSeq" id="WP_178366397.1">
    <property type="nucleotide sequence ID" value="NZ_JACADJ010000021.1"/>
</dbReference>
<sequence>MNVLAIGAHYDDIELGCAGTLIKHVQNNDKVTIFVITDSSYASPTHQSIRGKAEASAEGEAAAAIIGADLIGFNLKTFHVFYDENLTSSILTQIERLNIDTIYAPWVHDVHRDHKNACRAAIMAGKHVPRFLMYQANWYNSEHTFKKQAFKDISDVFEQKIKALESHKSEFHRTGNKWLDYITTNNRLDGLKIGVKYAESFEVIRYLI</sequence>
<dbReference type="SUPFAM" id="SSF102588">
    <property type="entry name" value="LmbE-like"/>
    <property type="match status" value="1"/>
</dbReference>
<dbReference type="PANTHER" id="PTHR12993">
    <property type="entry name" value="N-ACETYLGLUCOSAMINYL-PHOSPHATIDYLINOSITOL DE-N-ACETYLASE-RELATED"/>
    <property type="match status" value="1"/>
</dbReference>
<reference evidence="1 2" key="1">
    <citation type="submission" date="2020-06" db="EMBL/GenBank/DDBJ databases">
        <title>High-quality draft genome of sulfate reducer Desulfobacter latus type strain AcrS2 isolated from marine sediment.</title>
        <authorList>
            <person name="Hoppe M."/>
            <person name="Larsen C.K."/>
            <person name="Marshall I.P.G."/>
            <person name="Schramm A."/>
            <person name="Marietou A.G."/>
        </authorList>
    </citation>
    <scope>NUCLEOTIDE SEQUENCE [LARGE SCALE GENOMIC DNA]</scope>
    <source>
        <strain evidence="1 2">AcRS2</strain>
    </source>
</reference>